<name>A0A1I0C9N0_9FIRM</name>
<keyword evidence="3" id="KW-1185">Reference proteome</keyword>
<dbReference type="STRING" id="29364.SAMN04487772_10985"/>
<accession>A0A1I0C9N0</accession>
<dbReference type="OrthoDB" id="9762420at2"/>
<reference evidence="2 3" key="1">
    <citation type="submission" date="2016-10" db="EMBL/GenBank/DDBJ databases">
        <authorList>
            <person name="de Groot N.N."/>
        </authorList>
    </citation>
    <scope>NUCLEOTIDE SEQUENCE [LARGE SCALE GENOMIC DNA]</scope>
    <source>
        <strain evidence="2 3">DSM 1801</strain>
    </source>
</reference>
<dbReference type="AlphaFoldDB" id="A0A1I0C9N0"/>
<dbReference type="Gene3D" id="2.40.50.230">
    <property type="entry name" value="Gp5 N-terminal domain"/>
    <property type="match status" value="1"/>
</dbReference>
<sequence>MSIFGELFEEDGNIANKMWGVTTGIVLQNWDEKQPGKVKVEMNLGTEGKNVSGWIPVMTPYGGKEYGLYTLPEVGALVIVAFLMGDRNRPVVIGSLWNQKNSLPADTAKEKNAVKRFKTKGGCEVIFQEEESKEKITVHTPGELTLLLDDEKKTISIQDKSGENGILINSDKGELSVQAKSKIELKVNGTAMITLDGNSKKTAIKSDMVDVNASQSLKFKSQSVNLQGSMVKVKADSSLGLESGAMAQLKGSMVKIN</sequence>
<dbReference type="InterPro" id="IPR006531">
    <property type="entry name" value="Gp5/Vgr_OB"/>
</dbReference>
<organism evidence="2 3">
    <name type="scientific">[Clostridium] polysaccharolyticum</name>
    <dbReference type="NCBI Taxonomy" id="29364"/>
    <lineage>
        <taxon>Bacteria</taxon>
        <taxon>Bacillati</taxon>
        <taxon>Bacillota</taxon>
        <taxon>Clostridia</taxon>
        <taxon>Lachnospirales</taxon>
        <taxon>Lachnospiraceae</taxon>
    </lineage>
</organism>
<evidence type="ECO:0000259" key="1">
    <source>
        <dbReference type="Pfam" id="PF04717"/>
    </source>
</evidence>
<evidence type="ECO:0000313" key="3">
    <source>
        <dbReference type="Proteomes" id="UP000199800"/>
    </source>
</evidence>
<evidence type="ECO:0000313" key="2">
    <source>
        <dbReference type="EMBL" id="SET16223.1"/>
    </source>
</evidence>
<dbReference type="InterPro" id="IPR037026">
    <property type="entry name" value="Vgr_OB-fold_dom_sf"/>
</dbReference>
<dbReference type="RefSeq" id="WP_092477691.1">
    <property type="nucleotide sequence ID" value="NZ_FOHN01000009.1"/>
</dbReference>
<gene>
    <name evidence="2" type="ORF">SAMN04487772_10985</name>
</gene>
<dbReference type="Proteomes" id="UP000199800">
    <property type="component" value="Unassembled WGS sequence"/>
</dbReference>
<dbReference type="EMBL" id="FOHN01000009">
    <property type="protein sequence ID" value="SET16223.1"/>
    <property type="molecule type" value="Genomic_DNA"/>
</dbReference>
<proteinExistence type="predicted"/>
<feature type="domain" description="Gp5/Type VI secretion system Vgr protein OB-fold" evidence="1">
    <location>
        <begin position="23"/>
        <end position="97"/>
    </location>
</feature>
<dbReference type="Pfam" id="PF04717">
    <property type="entry name" value="Phage_base_V"/>
    <property type="match status" value="1"/>
</dbReference>
<protein>
    <recommendedName>
        <fullName evidence="1">Gp5/Type VI secretion system Vgr protein OB-fold domain-containing protein</fullName>
    </recommendedName>
</protein>
<dbReference type="SUPFAM" id="SSF69349">
    <property type="entry name" value="Phage fibre proteins"/>
    <property type="match status" value="1"/>
</dbReference>
<dbReference type="SUPFAM" id="SSF69255">
    <property type="entry name" value="gp5 N-terminal domain-like"/>
    <property type="match status" value="1"/>
</dbReference>